<keyword evidence="4" id="KW-1185">Reference proteome</keyword>
<sequence length="86" mass="9407">MTGRKGLIWVALLVGMLLLLWIGTAAQADSIDTTPGSYNDPVVAQSYVEKAVEENVEQLKKEIENLQARLQALAEEVARLEALVGR</sequence>
<name>A0A1Z5HUX1_9FIRM</name>
<dbReference type="Proteomes" id="UP000197032">
    <property type="component" value="Unassembled WGS sequence"/>
</dbReference>
<proteinExistence type="predicted"/>
<organism evidence="3 4">
    <name type="scientific">Calderihabitans maritimus</name>
    <dbReference type="NCBI Taxonomy" id="1246530"/>
    <lineage>
        <taxon>Bacteria</taxon>
        <taxon>Bacillati</taxon>
        <taxon>Bacillota</taxon>
        <taxon>Clostridia</taxon>
        <taxon>Neomoorellales</taxon>
        <taxon>Calderihabitantaceae</taxon>
        <taxon>Calderihabitans</taxon>
    </lineage>
</organism>
<keyword evidence="2" id="KW-0732">Signal</keyword>
<evidence type="ECO:0000256" key="2">
    <source>
        <dbReference type="SAM" id="SignalP"/>
    </source>
</evidence>
<protein>
    <submittedName>
        <fullName evidence="3">Uncharacterized protein</fullName>
    </submittedName>
</protein>
<evidence type="ECO:0000313" key="4">
    <source>
        <dbReference type="Proteomes" id="UP000197032"/>
    </source>
</evidence>
<feature type="signal peptide" evidence="2">
    <location>
        <begin position="1"/>
        <end position="28"/>
    </location>
</feature>
<evidence type="ECO:0000256" key="1">
    <source>
        <dbReference type="SAM" id="Coils"/>
    </source>
</evidence>
<feature type="chain" id="PRO_5013278156" evidence="2">
    <location>
        <begin position="29"/>
        <end position="86"/>
    </location>
</feature>
<keyword evidence="1" id="KW-0175">Coiled coil</keyword>
<feature type="coiled-coil region" evidence="1">
    <location>
        <begin position="49"/>
        <end position="83"/>
    </location>
</feature>
<reference evidence="4" key="1">
    <citation type="journal article" date="2017" name="Appl. Environ. Microbiol.">
        <title>Genomic Analysis of Calderihabitans maritimus KKC1, a Thermophilic, Hydrogenogenic, Carboxydotrophic Bacterium Isolated from Marine Sediment.</title>
        <authorList>
            <person name="Omae K."/>
            <person name="Yoneda Y."/>
            <person name="Fukuyama Y."/>
            <person name="Yoshida T."/>
            <person name="Sako Y."/>
        </authorList>
    </citation>
    <scope>NUCLEOTIDE SEQUENCE [LARGE SCALE GENOMIC DNA]</scope>
    <source>
        <strain evidence="4">KKC1</strain>
    </source>
</reference>
<dbReference type="EMBL" id="BDGJ01000117">
    <property type="protein sequence ID" value="GAW93131.1"/>
    <property type="molecule type" value="Genomic_DNA"/>
</dbReference>
<gene>
    <name evidence="3" type="ORF">KKC1_22720</name>
</gene>
<comment type="caution">
    <text evidence="3">The sequence shown here is derived from an EMBL/GenBank/DDBJ whole genome shotgun (WGS) entry which is preliminary data.</text>
</comment>
<accession>A0A1Z5HUX1</accession>
<dbReference type="AlphaFoldDB" id="A0A1Z5HUX1"/>
<dbReference type="RefSeq" id="WP_088554341.1">
    <property type="nucleotide sequence ID" value="NZ_BDGJ01000117.1"/>
</dbReference>
<evidence type="ECO:0000313" key="3">
    <source>
        <dbReference type="EMBL" id="GAW93131.1"/>
    </source>
</evidence>